<dbReference type="Proteomes" id="UP000051295">
    <property type="component" value="Unassembled WGS sequence"/>
</dbReference>
<sequence length="207" mass="21741">MTITLLHTAKVHCARFDRIRDRIAPDTTLNHIVRPRWLQRAEDGGGASLEDEIAGVVARARGPVLCTCTTLGPVAESAGAMRVDWPMMRAAAGARGPVLMAFCLESTYAPSLALLERALAEQGTPQKVYPLPMPQYWLLFEAGETDAFDAVIAGEVRQAVAAQGDVAAVVLAQASMAGAAARLEDLGVPVLSSPELALRAVLGVAGG</sequence>
<evidence type="ECO:0008006" key="3">
    <source>
        <dbReference type="Google" id="ProtNLM"/>
    </source>
</evidence>
<dbReference type="OrthoDB" id="978447at2"/>
<dbReference type="EMBL" id="LAXJ01000005">
    <property type="protein sequence ID" value="KRS13554.1"/>
    <property type="molecule type" value="Genomic_DNA"/>
</dbReference>
<dbReference type="RefSeq" id="WP_057791505.1">
    <property type="nucleotide sequence ID" value="NZ_LAXJ01000005.1"/>
</dbReference>
<dbReference type="STRING" id="1641875.XM53_06460"/>
<accession>A0A0T5NX90</accession>
<gene>
    <name evidence="1" type="ORF">XM53_06460</name>
</gene>
<proteinExistence type="predicted"/>
<name>A0A0T5NX90_9RHOB</name>
<keyword evidence="2" id="KW-1185">Reference proteome</keyword>
<evidence type="ECO:0000313" key="2">
    <source>
        <dbReference type="Proteomes" id="UP000051295"/>
    </source>
</evidence>
<reference evidence="1 2" key="1">
    <citation type="submission" date="2015-04" db="EMBL/GenBank/DDBJ databases">
        <title>The draft genome sequence of Roseovarius sp.R12b.</title>
        <authorList>
            <person name="Li G."/>
            <person name="Lai Q."/>
            <person name="Shao Z."/>
            <person name="Yan P."/>
        </authorList>
    </citation>
    <scope>NUCLEOTIDE SEQUENCE [LARGE SCALE GENOMIC DNA]</scope>
    <source>
        <strain evidence="1 2">R12B</strain>
    </source>
</reference>
<dbReference type="PATRIC" id="fig|1641875.4.peg.3658"/>
<dbReference type="AlphaFoldDB" id="A0A0T5NX90"/>
<evidence type="ECO:0000313" key="1">
    <source>
        <dbReference type="EMBL" id="KRS13554.1"/>
    </source>
</evidence>
<comment type="caution">
    <text evidence="1">The sequence shown here is derived from an EMBL/GenBank/DDBJ whole genome shotgun (WGS) entry which is preliminary data.</text>
</comment>
<protein>
    <recommendedName>
        <fullName evidence="3">Arylsulfatase</fullName>
    </recommendedName>
</protein>
<organism evidence="1 2">
    <name type="scientific">Roseovarius atlanticus</name>
    <dbReference type="NCBI Taxonomy" id="1641875"/>
    <lineage>
        <taxon>Bacteria</taxon>
        <taxon>Pseudomonadati</taxon>
        <taxon>Pseudomonadota</taxon>
        <taxon>Alphaproteobacteria</taxon>
        <taxon>Rhodobacterales</taxon>
        <taxon>Roseobacteraceae</taxon>
        <taxon>Roseovarius</taxon>
    </lineage>
</organism>